<name>A0A9D1W1C8_9FIRM</name>
<keyword evidence="1" id="KW-1133">Transmembrane helix</keyword>
<evidence type="ECO:0000313" key="2">
    <source>
        <dbReference type="EMBL" id="HIX50383.1"/>
    </source>
</evidence>
<keyword evidence="1" id="KW-0472">Membrane</keyword>
<reference evidence="2" key="1">
    <citation type="journal article" date="2021" name="PeerJ">
        <title>Extensive microbial diversity within the chicken gut microbiome revealed by metagenomics and culture.</title>
        <authorList>
            <person name="Gilroy R."/>
            <person name="Ravi A."/>
            <person name="Getino M."/>
            <person name="Pursley I."/>
            <person name="Horton D.L."/>
            <person name="Alikhan N.F."/>
            <person name="Baker D."/>
            <person name="Gharbi K."/>
            <person name="Hall N."/>
            <person name="Watson M."/>
            <person name="Adriaenssens E.M."/>
            <person name="Foster-Nyarko E."/>
            <person name="Jarju S."/>
            <person name="Secka A."/>
            <person name="Antonio M."/>
            <person name="Oren A."/>
            <person name="Chaudhuri R.R."/>
            <person name="La Ragione R."/>
            <person name="Hildebrand F."/>
            <person name="Pallen M.J."/>
        </authorList>
    </citation>
    <scope>NUCLEOTIDE SEQUENCE</scope>
    <source>
        <strain evidence="2">2189</strain>
    </source>
</reference>
<dbReference type="Proteomes" id="UP000886847">
    <property type="component" value="Unassembled WGS sequence"/>
</dbReference>
<evidence type="ECO:0008006" key="4">
    <source>
        <dbReference type="Google" id="ProtNLM"/>
    </source>
</evidence>
<keyword evidence="1" id="KW-0812">Transmembrane</keyword>
<feature type="transmembrane region" description="Helical" evidence="1">
    <location>
        <begin position="122"/>
        <end position="141"/>
    </location>
</feature>
<feature type="transmembrane region" description="Helical" evidence="1">
    <location>
        <begin position="12"/>
        <end position="36"/>
    </location>
</feature>
<dbReference type="Pfam" id="PF00756">
    <property type="entry name" value="Esterase"/>
    <property type="match status" value="1"/>
</dbReference>
<sequence length="429" mass="47109">MTEEKKSIIKCDLVSLAGFAAVCAAALWKLIAAAVLGEAVNFITAAAVSLLAALLGLVAWRGRVPALWAAVCAGSIVLASCVNYGGWGEEFSCIVWAAVSGACAVAGTALQIFERAKPRRGFLVPLVAFALAAVFCLGSWAGHASAARGREGAAGHELWQVSARYDTQACPQPGRVEELAYETRAYAADGHAVTKRAYVYLPYGYTEEERYDILYLLHGTGDDEAYWLVEYGYNKTMLDNLIYHGDIRPVIVVTPTWYVEGVCEDDPDALTYSFKDELKNDLIPAVEGTYSTYAQSCSREDLIASRDRRAFAGLSRGAATTWHSAYCGALEYFSMFGAFSGMLTPQEEFAPTQAGEQAEYEIQYLYNTSGAFDFLLSEHWRGFARLLASEPRLVWGKNCSFDVFPMVYHHMESWHIALYNALQLFFPAA</sequence>
<feature type="transmembrane region" description="Helical" evidence="1">
    <location>
        <begin position="42"/>
        <end position="60"/>
    </location>
</feature>
<gene>
    <name evidence="2" type="ORF">H9851_03775</name>
</gene>
<dbReference type="InterPro" id="IPR050583">
    <property type="entry name" value="Mycobacterial_A85_antigen"/>
</dbReference>
<dbReference type="PANTHER" id="PTHR48098:SF1">
    <property type="entry name" value="DIACYLGLYCEROL ACYLTRANSFERASE_MYCOLYLTRANSFERASE AG85A"/>
    <property type="match status" value="1"/>
</dbReference>
<dbReference type="PANTHER" id="PTHR48098">
    <property type="entry name" value="ENTEROCHELIN ESTERASE-RELATED"/>
    <property type="match status" value="1"/>
</dbReference>
<dbReference type="InterPro" id="IPR000801">
    <property type="entry name" value="Esterase-like"/>
</dbReference>
<feature type="transmembrane region" description="Helical" evidence="1">
    <location>
        <begin position="93"/>
        <end position="110"/>
    </location>
</feature>
<dbReference type="AlphaFoldDB" id="A0A9D1W1C8"/>
<proteinExistence type="predicted"/>
<organism evidence="2 3">
    <name type="scientific">Candidatus Borkfalkia faecavium</name>
    <dbReference type="NCBI Taxonomy" id="2838508"/>
    <lineage>
        <taxon>Bacteria</taxon>
        <taxon>Bacillati</taxon>
        <taxon>Bacillota</taxon>
        <taxon>Clostridia</taxon>
        <taxon>Christensenellales</taxon>
        <taxon>Christensenellaceae</taxon>
        <taxon>Candidatus Borkfalkia</taxon>
    </lineage>
</organism>
<protein>
    <recommendedName>
        <fullName evidence="4">Esterase family protein</fullName>
    </recommendedName>
</protein>
<feature type="transmembrane region" description="Helical" evidence="1">
    <location>
        <begin position="67"/>
        <end position="87"/>
    </location>
</feature>
<dbReference type="InterPro" id="IPR029058">
    <property type="entry name" value="AB_hydrolase_fold"/>
</dbReference>
<evidence type="ECO:0000313" key="3">
    <source>
        <dbReference type="Proteomes" id="UP000886847"/>
    </source>
</evidence>
<dbReference type="GO" id="GO:0016747">
    <property type="term" value="F:acyltransferase activity, transferring groups other than amino-acyl groups"/>
    <property type="evidence" value="ECO:0007669"/>
    <property type="project" value="TreeGrafter"/>
</dbReference>
<reference evidence="2" key="2">
    <citation type="submission" date="2021-04" db="EMBL/GenBank/DDBJ databases">
        <authorList>
            <person name="Gilroy R."/>
        </authorList>
    </citation>
    <scope>NUCLEOTIDE SEQUENCE</scope>
    <source>
        <strain evidence="2">2189</strain>
    </source>
</reference>
<dbReference type="SUPFAM" id="SSF53474">
    <property type="entry name" value="alpha/beta-Hydrolases"/>
    <property type="match status" value="1"/>
</dbReference>
<comment type="caution">
    <text evidence="2">The sequence shown here is derived from an EMBL/GenBank/DDBJ whole genome shotgun (WGS) entry which is preliminary data.</text>
</comment>
<evidence type="ECO:0000256" key="1">
    <source>
        <dbReference type="SAM" id="Phobius"/>
    </source>
</evidence>
<accession>A0A9D1W1C8</accession>
<dbReference type="Gene3D" id="3.40.50.1820">
    <property type="entry name" value="alpha/beta hydrolase"/>
    <property type="match status" value="1"/>
</dbReference>
<dbReference type="EMBL" id="DXEW01000020">
    <property type="protein sequence ID" value="HIX50383.1"/>
    <property type="molecule type" value="Genomic_DNA"/>
</dbReference>